<reference evidence="6" key="2">
    <citation type="submission" date="2025-08" db="UniProtKB">
        <authorList>
            <consortium name="RefSeq"/>
        </authorList>
    </citation>
    <scope>IDENTIFICATION</scope>
    <source>
        <tissue evidence="6">Young leaves</tissue>
    </source>
</reference>
<keyword evidence="4" id="KW-0812">Transmembrane</keyword>
<protein>
    <submittedName>
        <fullName evidence="6">Uncharacterized protein LOC113871376</fullName>
    </submittedName>
</protein>
<comment type="subcellular location">
    <subcellularLocation>
        <location evidence="1">Membrane</location>
    </subcellularLocation>
</comment>
<keyword evidence="2 4" id="KW-0472">Membrane</keyword>
<reference evidence="5" key="1">
    <citation type="journal article" date="2019" name="Toxins">
        <title>Detection of Abrin-Like and Prepropulchellin-Like Toxin Genes and Transcripts Using Whole Genome Sequencing and Full-Length Transcript Sequencing of Abrus precatorius.</title>
        <authorList>
            <person name="Hovde B.T."/>
            <person name="Daligault H.E."/>
            <person name="Hanschen E.R."/>
            <person name="Kunde Y.A."/>
            <person name="Johnson M.B."/>
            <person name="Starkenburg S.R."/>
            <person name="Johnson S.L."/>
        </authorList>
    </citation>
    <scope>NUCLEOTIDE SEQUENCE [LARGE SCALE GENOMIC DNA]</scope>
</reference>
<evidence type="ECO:0000256" key="3">
    <source>
        <dbReference type="SAM" id="MobiDB-lite"/>
    </source>
</evidence>
<evidence type="ECO:0000256" key="1">
    <source>
        <dbReference type="ARBA" id="ARBA00004370"/>
    </source>
</evidence>
<feature type="compositionally biased region" description="Polar residues" evidence="3">
    <location>
        <begin position="1"/>
        <end position="22"/>
    </location>
</feature>
<dbReference type="Proteomes" id="UP000694853">
    <property type="component" value="Unplaced"/>
</dbReference>
<evidence type="ECO:0000313" key="6">
    <source>
        <dbReference type="RefSeq" id="XP_027364269.1"/>
    </source>
</evidence>
<dbReference type="PANTHER" id="PTHR31234:SF2">
    <property type="entry name" value="OS05G0199100 PROTEIN"/>
    <property type="match status" value="1"/>
</dbReference>
<evidence type="ECO:0000256" key="2">
    <source>
        <dbReference type="ARBA" id="ARBA00023136"/>
    </source>
</evidence>
<feature type="region of interest" description="Disordered" evidence="3">
    <location>
        <begin position="1"/>
        <end position="43"/>
    </location>
</feature>
<dbReference type="AlphaFoldDB" id="A0A8B8MB08"/>
<evidence type="ECO:0000313" key="5">
    <source>
        <dbReference type="Proteomes" id="UP000694853"/>
    </source>
</evidence>
<dbReference type="PANTHER" id="PTHR31234">
    <property type="entry name" value="LATE EMBRYOGENESIS ABUNDANT (LEA) HYDROXYPROLINE-RICH GLYCOPROTEIN FAMILY"/>
    <property type="match status" value="1"/>
</dbReference>
<feature type="transmembrane region" description="Helical" evidence="4">
    <location>
        <begin position="110"/>
        <end position="132"/>
    </location>
</feature>
<dbReference type="KEGG" id="aprc:113871376"/>
<feature type="compositionally biased region" description="Low complexity" evidence="3">
    <location>
        <begin position="30"/>
        <end position="39"/>
    </location>
</feature>
<dbReference type="OrthoDB" id="695142at2759"/>
<dbReference type="GO" id="GO:0005886">
    <property type="term" value="C:plasma membrane"/>
    <property type="evidence" value="ECO:0007669"/>
    <property type="project" value="TreeGrafter"/>
</dbReference>
<keyword evidence="5" id="KW-1185">Reference proteome</keyword>
<sequence length="296" mass="32439">MASSSNQEKSDNCQTEPPLTTHSPDKHADPASPATTYSTHPPPYPPPHPMCYPPTGYPTGQNPNPYAYPQGYTSYPTGYPGYQYPPNAPYYGPPPTPHTSRAGTRFYRSFILCCCTILTCLFLASFIIALVLRPELPVYKVVSFSVTNFSTSPALAGQWDSKLTIENPNDKLVAYFSDLKVDVLYRDALVDVNYARGFVLNRNAKVDVDVTGSSSEVDAHMFEKSTMDELIKERGTGSVTFALKVSSMNVFRSGSISTRNAEVVAICEGLKVVFQNNNSNGTLDNGGKPIECQLYV</sequence>
<organism evidence="5 6">
    <name type="scientific">Abrus precatorius</name>
    <name type="common">Indian licorice</name>
    <name type="synonym">Glycine abrus</name>
    <dbReference type="NCBI Taxonomy" id="3816"/>
    <lineage>
        <taxon>Eukaryota</taxon>
        <taxon>Viridiplantae</taxon>
        <taxon>Streptophyta</taxon>
        <taxon>Embryophyta</taxon>
        <taxon>Tracheophyta</taxon>
        <taxon>Spermatophyta</taxon>
        <taxon>Magnoliopsida</taxon>
        <taxon>eudicotyledons</taxon>
        <taxon>Gunneridae</taxon>
        <taxon>Pentapetalae</taxon>
        <taxon>rosids</taxon>
        <taxon>fabids</taxon>
        <taxon>Fabales</taxon>
        <taxon>Fabaceae</taxon>
        <taxon>Papilionoideae</taxon>
        <taxon>50 kb inversion clade</taxon>
        <taxon>NPAAA clade</taxon>
        <taxon>indigoferoid/millettioid clade</taxon>
        <taxon>Abreae</taxon>
        <taxon>Abrus</taxon>
    </lineage>
</organism>
<proteinExistence type="predicted"/>
<dbReference type="RefSeq" id="XP_027364269.1">
    <property type="nucleotide sequence ID" value="XM_027508468.1"/>
</dbReference>
<gene>
    <name evidence="6" type="primary">LOC113871376</name>
</gene>
<accession>A0A8B8MB08</accession>
<evidence type="ECO:0000256" key="4">
    <source>
        <dbReference type="SAM" id="Phobius"/>
    </source>
</evidence>
<dbReference type="GO" id="GO:0098542">
    <property type="term" value="P:defense response to other organism"/>
    <property type="evidence" value="ECO:0007669"/>
    <property type="project" value="InterPro"/>
</dbReference>
<dbReference type="GeneID" id="113871376"/>
<name>A0A8B8MB08_ABRPR</name>
<keyword evidence="4" id="KW-1133">Transmembrane helix</keyword>
<dbReference type="InterPro" id="IPR044839">
    <property type="entry name" value="NDR1-like"/>
</dbReference>